<protein>
    <submittedName>
        <fullName evidence="1">Uncharacterized protein</fullName>
    </submittedName>
</protein>
<dbReference type="EMBL" id="REGN01010496">
    <property type="protein sequence ID" value="RMZ98906.1"/>
    <property type="molecule type" value="Genomic_DNA"/>
</dbReference>
<proteinExistence type="predicted"/>
<name>A0A3M7PIG8_BRAPC</name>
<evidence type="ECO:0000313" key="2">
    <source>
        <dbReference type="Proteomes" id="UP000276133"/>
    </source>
</evidence>
<evidence type="ECO:0000313" key="1">
    <source>
        <dbReference type="EMBL" id="RMZ98906.1"/>
    </source>
</evidence>
<comment type="caution">
    <text evidence="1">The sequence shown here is derived from an EMBL/GenBank/DDBJ whole genome shotgun (WGS) entry which is preliminary data.</text>
</comment>
<reference evidence="1 2" key="1">
    <citation type="journal article" date="2018" name="Sci. Rep.">
        <title>Genomic signatures of local adaptation to the degree of environmental predictability in rotifers.</title>
        <authorList>
            <person name="Franch-Gras L."/>
            <person name="Hahn C."/>
            <person name="Garcia-Roger E.M."/>
            <person name="Carmona M.J."/>
            <person name="Serra M."/>
            <person name="Gomez A."/>
        </authorList>
    </citation>
    <scope>NUCLEOTIDE SEQUENCE [LARGE SCALE GENOMIC DNA]</scope>
    <source>
        <strain evidence="1">HYR1</strain>
    </source>
</reference>
<organism evidence="1 2">
    <name type="scientific">Brachionus plicatilis</name>
    <name type="common">Marine rotifer</name>
    <name type="synonym">Brachionus muelleri</name>
    <dbReference type="NCBI Taxonomy" id="10195"/>
    <lineage>
        <taxon>Eukaryota</taxon>
        <taxon>Metazoa</taxon>
        <taxon>Spiralia</taxon>
        <taxon>Gnathifera</taxon>
        <taxon>Rotifera</taxon>
        <taxon>Eurotatoria</taxon>
        <taxon>Monogononta</taxon>
        <taxon>Pseudotrocha</taxon>
        <taxon>Ploima</taxon>
        <taxon>Brachionidae</taxon>
        <taxon>Brachionus</taxon>
    </lineage>
</organism>
<gene>
    <name evidence="1" type="ORF">BpHYR1_047850</name>
</gene>
<keyword evidence="2" id="KW-1185">Reference proteome</keyword>
<dbReference type="AlphaFoldDB" id="A0A3M7PIG8"/>
<dbReference type="Proteomes" id="UP000276133">
    <property type="component" value="Unassembled WGS sequence"/>
</dbReference>
<accession>A0A3M7PIG8</accession>
<sequence length="67" mass="7968">MPFHSEMVDLNGRFEDTCTEYLDCILFEELTINSHFKPKLQGNSLKNVIHKLIIHYLFEHKTIFPCK</sequence>